<evidence type="ECO:0000259" key="5">
    <source>
        <dbReference type="Pfam" id="PF00892"/>
    </source>
</evidence>
<dbReference type="EMBL" id="JAHHHW010000125">
    <property type="protein sequence ID" value="MBW4434270.1"/>
    <property type="molecule type" value="Genomic_DNA"/>
</dbReference>
<feature type="compositionally biased region" description="Basic and acidic residues" evidence="3">
    <location>
        <begin position="1"/>
        <end position="12"/>
    </location>
</feature>
<dbReference type="PANTHER" id="PTHR22911:SF137">
    <property type="entry name" value="SOLUTE CARRIER FAMILY 35 MEMBER G2-RELATED"/>
    <property type="match status" value="1"/>
</dbReference>
<reference evidence="6" key="2">
    <citation type="journal article" date="2022" name="Microbiol. Resour. Announc.">
        <title>Metagenome Sequencing to Explore Phylogenomics of Terrestrial Cyanobacteria.</title>
        <authorList>
            <person name="Ward R.D."/>
            <person name="Stajich J.E."/>
            <person name="Johansen J.R."/>
            <person name="Huntemann M."/>
            <person name="Clum A."/>
            <person name="Foster B."/>
            <person name="Foster B."/>
            <person name="Roux S."/>
            <person name="Palaniappan K."/>
            <person name="Varghese N."/>
            <person name="Mukherjee S."/>
            <person name="Reddy T.B.K."/>
            <person name="Daum C."/>
            <person name="Copeland A."/>
            <person name="Chen I.A."/>
            <person name="Ivanova N.N."/>
            <person name="Kyrpides N.C."/>
            <person name="Shapiro N."/>
            <person name="Eloe-Fadrosh E.A."/>
            <person name="Pietrasiak N."/>
        </authorList>
    </citation>
    <scope>NUCLEOTIDE SEQUENCE</scope>
    <source>
        <strain evidence="6">HA4357-MV3</strain>
    </source>
</reference>
<feature type="region of interest" description="Disordered" evidence="3">
    <location>
        <begin position="187"/>
        <end position="378"/>
    </location>
</feature>
<keyword evidence="4" id="KW-0812">Transmembrane</keyword>
<feature type="transmembrane region" description="Helical" evidence="4">
    <location>
        <begin position="494"/>
        <end position="520"/>
    </location>
</feature>
<comment type="caution">
    <text evidence="6">The sequence shown here is derived from an EMBL/GenBank/DDBJ whole genome shotgun (WGS) entry which is preliminary data.</text>
</comment>
<evidence type="ECO:0000313" key="6">
    <source>
        <dbReference type="EMBL" id="MBW4434270.1"/>
    </source>
</evidence>
<organism evidence="6 7">
    <name type="scientific">Pelatocladus maniniholoensis HA4357-MV3</name>
    <dbReference type="NCBI Taxonomy" id="1117104"/>
    <lineage>
        <taxon>Bacteria</taxon>
        <taxon>Bacillati</taxon>
        <taxon>Cyanobacteriota</taxon>
        <taxon>Cyanophyceae</taxon>
        <taxon>Nostocales</taxon>
        <taxon>Nostocaceae</taxon>
        <taxon>Pelatocladus</taxon>
    </lineage>
</organism>
<dbReference type="PANTHER" id="PTHR22911">
    <property type="entry name" value="ACYL-MALONYL CONDENSING ENZYME-RELATED"/>
    <property type="match status" value="1"/>
</dbReference>
<dbReference type="GO" id="GO:0016020">
    <property type="term" value="C:membrane"/>
    <property type="evidence" value="ECO:0007669"/>
    <property type="project" value="InterPro"/>
</dbReference>
<feature type="transmembrane region" description="Helical" evidence="4">
    <location>
        <begin position="576"/>
        <end position="597"/>
    </location>
</feature>
<feature type="compositionally biased region" description="Acidic residues" evidence="3">
    <location>
        <begin position="368"/>
        <end position="378"/>
    </location>
</feature>
<feature type="domain" description="EamA" evidence="5">
    <location>
        <begin position="634"/>
        <end position="772"/>
    </location>
</feature>
<feature type="transmembrane region" description="Helical" evidence="4">
    <location>
        <begin position="700"/>
        <end position="718"/>
    </location>
</feature>
<comment type="similarity">
    <text evidence="1">Belongs to the EamA transporter family.</text>
</comment>
<feature type="transmembrane region" description="Helical" evidence="4">
    <location>
        <begin position="663"/>
        <end position="688"/>
    </location>
</feature>
<feature type="region of interest" description="Disordered" evidence="3">
    <location>
        <begin position="1"/>
        <end position="20"/>
    </location>
</feature>
<dbReference type="Proteomes" id="UP000813215">
    <property type="component" value="Unassembled WGS sequence"/>
</dbReference>
<gene>
    <name evidence="6" type="ORF">KME28_21775</name>
</gene>
<feature type="transmembrane region" description="Helical" evidence="4">
    <location>
        <begin position="604"/>
        <end position="622"/>
    </location>
</feature>
<feature type="compositionally biased region" description="Polar residues" evidence="3">
    <location>
        <begin position="192"/>
        <end position="207"/>
    </location>
</feature>
<keyword evidence="4" id="KW-1133">Transmembrane helix</keyword>
<protein>
    <submittedName>
        <fullName evidence="6">EamA family transporter</fullName>
    </submittedName>
</protein>
<sequence>MGRYEKRSENSRTGDPFTEADTALRAVTEELQIIQRTLLKSLQEDIKRLQTEKLRLVDDVRRLQEEKEELLQGRQLSELQVLLRQLANILASHISSQLQSSLETLAKQAVELTTEDSKESDAIANQLLGSLDDTLTITFHTLQQEVKNYQTNISQQLSQMSLQQQQGEEILAELVNRLRGELVRAELEKTTQRSPQQSPPTVIQTTPYPADDSTEQQYSSFWETPTHHKQEPTQQQYPSFGETPLHYVDEPTEQQYSSFWETPPHPTDNTTEQQHPADDTTEQQHPADESTEQQYSSFWETPPHPTDNTTEQQHPADESTEQQYSSFWEIPPHPTDNTTEQQHPADESTEQQHSSFWEIPPHPTDNTTEQEESTNWDVETELETNRIREYGEAQIDLPEESEPFTFTQDDVVTANSFLEGDTTFISNGVSPREEVTTSARSRRRNSAIAPMGLLLILLSTGVISLYNVAIKVIFNSDSLIFGAFEVEGLLTPTLGNSLLILMLRMLVVVPLMLVLAPILYPQVWQDLQNLAESLRTKSHTANAKSKQVLLLSMVSGCFLFLSQVLIYIAISQIATGVAIALLFVYPAISALLAWSLLREQPTSFRFGAIASIFVGQMMILAGDTSVGTGNAFVGSIAALVSGIAFAFYIILTRICASKLHPVPFTLINFATMLMLSVVGLIIPLPITWSLQVNPNKLLELILSAFILGVLTLFGYVFNNVGVRKLGATRSAILGATVPVLTVILTGLIIQETLQPAQVLGVLLVTVGAAAISYEKMRNHTKTSSNTSRH</sequence>
<evidence type="ECO:0000256" key="4">
    <source>
        <dbReference type="SAM" id="Phobius"/>
    </source>
</evidence>
<feature type="coiled-coil region" evidence="2">
    <location>
        <begin position="39"/>
        <end position="80"/>
    </location>
</feature>
<evidence type="ECO:0000313" key="7">
    <source>
        <dbReference type="Proteomes" id="UP000813215"/>
    </source>
</evidence>
<feature type="transmembrane region" description="Helical" evidence="4">
    <location>
        <begin position="548"/>
        <end position="570"/>
    </location>
</feature>
<reference evidence="6" key="1">
    <citation type="submission" date="2021-05" db="EMBL/GenBank/DDBJ databases">
        <authorList>
            <person name="Pietrasiak N."/>
            <person name="Ward R."/>
            <person name="Stajich J.E."/>
            <person name="Kurbessoian T."/>
        </authorList>
    </citation>
    <scope>NUCLEOTIDE SEQUENCE</scope>
    <source>
        <strain evidence="6">HA4357-MV3</strain>
    </source>
</reference>
<feature type="transmembrane region" description="Helical" evidence="4">
    <location>
        <begin position="448"/>
        <end position="474"/>
    </location>
</feature>
<dbReference type="Pfam" id="PF00892">
    <property type="entry name" value="EamA"/>
    <property type="match status" value="1"/>
</dbReference>
<keyword evidence="2" id="KW-0175">Coiled coil</keyword>
<dbReference type="SUPFAM" id="SSF103481">
    <property type="entry name" value="Multidrug resistance efflux transporter EmrE"/>
    <property type="match status" value="2"/>
</dbReference>
<evidence type="ECO:0000256" key="1">
    <source>
        <dbReference type="ARBA" id="ARBA00007362"/>
    </source>
</evidence>
<evidence type="ECO:0000256" key="3">
    <source>
        <dbReference type="SAM" id="MobiDB-lite"/>
    </source>
</evidence>
<dbReference type="InterPro" id="IPR037185">
    <property type="entry name" value="EmrE-like"/>
</dbReference>
<evidence type="ECO:0000256" key="2">
    <source>
        <dbReference type="SAM" id="Coils"/>
    </source>
</evidence>
<feature type="transmembrane region" description="Helical" evidence="4">
    <location>
        <begin position="730"/>
        <end position="749"/>
    </location>
</feature>
<feature type="transmembrane region" description="Helical" evidence="4">
    <location>
        <begin position="755"/>
        <end position="773"/>
    </location>
</feature>
<dbReference type="AlphaFoldDB" id="A0A9E3HCI2"/>
<accession>A0A9E3HCI2</accession>
<feature type="transmembrane region" description="Helical" evidence="4">
    <location>
        <begin position="628"/>
        <end position="651"/>
    </location>
</feature>
<proteinExistence type="inferred from homology"/>
<dbReference type="InterPro" id="IPR000620">
    <property type="entry name" value="EamA_dom"/>
</dbReference>
<keyword evidence="4" id="KW-0472">Membrane</keyword>
<name>A0A9E3HCI2_9NOST</name>